<name>A0A9Q9MNJ6_9ACTN</name>
<dbReference type="Proteomes" id="UP001058003">
    <property type="component" value="Chromosome"/>
</dbReference>
<gene>
    <name evidence="2" type="ORF">Daura_06145</name>
</gene>
<dbReference type="KEGG" id="daur:Daura_06145"/>
<protein>
    <submittedName>
        <fullName evidence="2">Uncharacterized protein</fullName>
    </submittedName>
</protein>
<dbReference type="EMBL" id="CP073767">
    <property type="protein sequence ID" value="UWZ55782.1"/>
    <property type="molecule type" value="Genomic_DNA"/>
</dbReference>
<feature type="region of interest" description="Disordered" evidence="1">
    <location>
        <begin position="1"/>
        <end position="23"/>
    </location>
</feature>
<evidence type="ECO:0000313" key="3">
    <source>
        <dbReference type="Proteomes" id="UP001058003"/>
    </source>
</evidence>
<evidence type="ECO:0000256" key="1">
    <source>
        <dbReference type="SAM" id="MobiDB-lite"/>
    </source>
</evidence>
<proteinExistence type="predicted"/>
<evidence type="ECO:0000313" key="2">
    <source>
        <dbReference type="EMBL" id="UWZ55782.1"/>
    </source>
</evidence>
<reference evidence="2" key="1">
    <citation type="submission" date="2021-04" db="EMBL/GenBank/DDBJ databases">
        <title>Dactylosporangium aurantiacum NRRL B-8018 full assembly.</title>
        <authorList>
            <person name="Hartkoorn R.C."/>
            <person name="Beaudoing E."/>
            <person name="Hot D."/>
        </authorList>
    </citation>
    <scope>NUCLEOTIDE SEQUENCE</scope>
    <source>
        <strain evidence="2">NRRL B-8018</strain>
    </source>
</reference>
<organism evidence="2 3">
    <name type="scientific">Dactylosporangium aurantiacum</name>
    <dbReference type="NCBI Taxonomy" id="35754"/>
    <lineage>
        <taxon>Bacteria</taxon>
        <taxon>Bacillati</taxon>
        <taxon>Actinomycetota</taxon>
        <taxon>Actinomycetes</taxon>
        <taxon>Micromonosporales</taxon>
        <taxon>Micromonosporaceae</taxon>
        <taxon>Dactylosporangium</taxon>
    </lineage>
</organism>
<accession>A0A9Q9MNJ6</accession>
<dbReference type="AlphaFoldDB" id="A0A9Q9MNJ6"/>
<dbReference type="RefSeq" id="WP_156089418.1">
    <property type="nucleotide sequence ID" value="NZ_CP073767.1"/>
</dbReference>
<sequence length="136" mass="14694">MGALGHDLPGSLGDRGWNVDSPDVAGPARRLGAIGPHKQKIVRRESGWAYPAQRLIDNGGRPPRGGEDLPGWLESQLPAAVARRERHGGSVWYLLPLAHFVAAQLPRQAAGAYPKRHRDAPQHRSAAKLTSGRPAR</sequence>
<feature type="region of interest" description="Disordered" evidence="1">
    <location>
        <begin position="109"/>
        <end position="136"/>
    </location>
</feature>
<dbReference type="OrthoDB" id="9180556at2"/>
<keyword evidence="3" id="KW-1185">Reference proteome</keyword>